<dbReference type="SFLD" id="SFLDG01140">
    <property type="entry name" value="C2.B:_Phosphomannomutase_and_P"/>
    <property type="match status" value="1"/>
</dbReference>
<dbReference type="Pfam" id="PF08282">
    <property type="entry name" value="Hydrolase_3"/>
    <property type="match status" value="1"/>
</dbReference>
<dbReference type="InterPro" id="IPR023214">
    <property type="entry name" value="HAD_sf"/>
</dbReference>
<dbReference type="Gene3D" id="3.40.50.1000">
    <property type="entry name" value="HAD superfamily/HAD-like"/>
    <property type="match status" value="1"/>
</dbReference>
<dbReference type="Gene3D" id="3.30.1240.10">
    <property type="match status" value="1"/>
</dbReference>
<evidence type="ECO:0000313" key="1">
    <source>
        <dbReference type="EMBL" id="MBC5779001.1"/>
    </source>
</evidence>
<dbReference type="GO" id="GO:0016787">
    <property type="term" value="F:hydrolase activity"/>
    <property type="evidence" value="ECO:0007669"/>
    <property type="project" value="UniProtKB-KW"/>
</dbReference>
<dbReference type="NCBIfam" id="TIGR01484">
    <property type="entry name" value="HAD-SF-IIB"/>
    <property type="match status" value="1"/>
</dbReference>
<keyword evidence="1" id="KW-0378">Hydrolase</keyword>
<dbReference type="PANTHER" id="PTHR10000:SF8">
    <property type="entry name" value="HAD SUPERFAMILY HYDROLASE-LIKE, TYPE 3"/>
    <property type="match status" value="1"/>
</dbReference>
<proteinExistence type="predicted"/>
<dbReference type="PANTHER" id="PTHR10000">
    <property type="entry name" value="PHOSPHOSERINE PHOSPHATASE"/>
    <property type="match status" value="1"/>
</dbReference>
<dbReference type="SFLD" id="SFLDS00003">
    <property type="entry name" value="Haloacid_Dehalogenase"/>
    <property type="match status" value="1"/>
</dbReference>
<organism evidence="1 2">
    <name type="scientific">Blautia difficilis</name>
    <dbReference type="NCBI Taxonomy" id="2763027"/>
    <lineage>
        <taxon>Bacteria</taxon>
        <taxon>Bacillati</taxon>
        <taxon>Bacillota</taxon>
        <taxon>Clostridia</taxon>
        <taxon>Lachnospirales</taxon>
        <taxon>Lachnospiraceae</taxon>
        <taxon>Blautia</taxon>
    </lineage>
</organism>
<reference evidence="1 2" key="1">
    <citation type="submission" date="2020-08" db="EMBL/GenBank/DDBJ databases">
        <title>Genome public.</title>
        <authorList>
            <person name="Liu C."/>
            <person name="Sun Q."/>
        </authorList>
    </citation>
    <scope>NUCLEOTIDE SEQUENCE [LARGE SCALE GENOMIC DNA]</scope>
    <source>
        <strain evidence="1 2">M29</strain>
    </source>
</reference>
<gene>
    <name evidence="1" type="ORF">H8Z82_04890</name>
</gene>
<dbReference type="Proteomes" id="UP000649826">
    <property type="component" value="Unassembled WGS sequence"/>
</dbReference>
<dbReference type="PROSITE" id="PS01228">
    <property type="entry name" value="COF_1"/>
    <property type="match status" value="1"/>
</dbReference>
<accession>A0ABR7IG86</accession>
<dbReference type="SUPFAM" id="SSF56784">
    <property type="entry name" value="HAD-like"/>
    <property type="match status" value="1"/>
</dbReference>
<comment type="caution">
    <text evidence="1">The sequence shown here is derived from an EMBL/GenBank/DDBJ whole genome shotgun (WGS) entry which is preliminary data.</text>
</comment>
<sequence>MPDIKLIGLDLDGTLLTTTKELTENTKKVLTQALDAGIEVLVATGRPFSGIPKELQKLPGIHYALTSNGARVLDIRTEKVIIEQLLPLESAIKALRIFEKYDTLCEIYFHGQGYAEEKKLSQISRYHHNPHMWDYFRTTRKFVPDLWELIRQEGQAMDKVQALFADMDERQSAWNELNQIKELEPVGSLSYNIEVNAAGVNKGTALITLGKMLGIPRESIMACGDGDNDLCLIKESGLGVAMANAEPAVKAAADYITTSNDEEGVAKAIEKFALKK</sequence>
<dbReference type="NCBIfam" id="TIGR00099">
    <property type="entry name" value="Cof-subfamily"/>
    <property type="match status" value="1"/>
</dbReference>
<dbReference type="RefSeq" id="WP_186994450.1">
    <property type="nucleotide sequence ID" value="NZ_JACOQG010000005.1"/>
</dbReference>
<dbReference type="InterPro" id="IPR006379">
    <property type="entry name" value="HAD-SF_hydro_IIB"/>
</dbReference>
<dbReference type="InterPro" id="IPR036412">
    <property type="entry name" value="HAD-like_sf"/>
</dbReference>
<dbReference type="InterPro" id="IPR000150">
    <property type="entry name" value="Cof"/>
</dbReference>
<keyword evidence="2" id="KW-1185">Reference proteome</keyword>
<evidence type="ECO:0000313" key="2">
    <source>
        <dbReference type="Proteomes" id="UP000649826"/>
    </source>
</evidence>
<name>A0ABR7IG86_9FIRM</name>
<protein>
    <submittedName>
        <fullName evidence="1">Cof-type HAD-IIB family hydrolase</fullName>
    </submittedName>
</protein>
<dbReference type="EMBL" id="JACOQG010000005">
    <property type="protein sequence ID" value="MBC5779001.1"/>
    <property type="molecule type" value="Genomic_DNA"/>
</dbReference>